<keyword evidence="7" id="KW-0325">Glycoprotein</keyword>
<dbReference type="InterPro" id="IPR013783">
    <property type="entry name" value="Ig-like_fold"/>
</dbReference>
<evidence type="ECO:0000256" key="7">
    <source>
        <dbReference type="ARBA" id="ARBA00023180"/>
    </source>
</evidence>
<dbReference type="InterPro" id="IPR013106">
    <property type="entry name" value="Ig_V-set"/>
</dbReference>
<keyword evidence="3 8" id="KW-0732">Signal</keyword>
<name>A0A3B3ZWZ1_9GOBI</name>
<accession>A0A3B3ZWZ1</accession>
<dbReference type="PANTHER" id="PTHR19433:SF127">
    <property type="entry name" value="NITR9"/>
    <property type="match status" value="1"/>
</dbReference>
<dbReference type="InterPro" id="IPR007110">
    <property type="entry name" value="Ig-like_dom"/>
</dbReference>
<dbReference type="SMART" id="SM00406">
    <property type="entry name" value="IGv"/>
    <property type="match status" value="2"/>
</dbReference>
<feature type="signal peptide" evidence="8">
    <location>
        <begin position="1"/>
        <end position="19"/>
    </location>
</feature>
<keyword evidence="2" id="KW-1003">Cell membrane</keyword>
<dbReference type="SUPFAM" id="SSF48726">
    <property type="entry name" value="Immunoglobulin"/>
    <property type="match status" value="2"/>
</dbReference>
<dbReference type="Ensembl" id="ENSPMGT00000009864.1">
    <property type="protein sequence ID" value="ENSPMGP00000009253.1"/>
    <property type="gene ID" value="ENSPMGG00000007667.1"/>
</dbReference>
<dbReference type="GO" id="GO:0002376">
    <property type="term" value="P:immune system process"/>
    <property type="evidence" value="ECO:0007669"/>
    <property type="project" value="UniProtKB-KW"/>
</dbReference>
<evidence type="ECO:0000313" key="11">
    <source>
        <dbReference type="Proteomes" id="UP000261520"/>
    </source>
</evidence>
<keyword evidence="5" id="KW-0472">Membrane</keyword>
<keyword evidence="6" id="KW-1015">Disulfide bond</keyword>
<evidence type="ECO:0000259" key="9">
    <source>
        <dbReference type="PROSITE" id="PS50835"/>
    </source>
</evidence>
<dbReference type="Proteomes" id="UP000261520">
    <property type="component" value="Unplaced"/>
</dbReference>
<feature type="chain" id="PRO_5017421631" description="Ig-like domain-containing protein" evidence="8">
    <location>
        <begin position="20"/>
        <end position="327"/>
    </location>
</feature>
<feature type="domain" description="Ig-like" evidence="9">
    <location>
        <begin position="138"/>
        <end position="244"/>
    </location>
</feature>
<dbReference type="STRING" id="409849.ENSPMGP00000009253"/>
<dbReference type="GO" id="GO:0009617">
    <property type="term" value="P:response to bacterium"/>
    <property type="evidence" value="ECO:0007669"/>
    <property type="project" value="TreeGrafter"/>
</dbReference>
<organism evidence="10 11">
    <name type="scientific">Periophthalmus magnuspinnatus</name>
    <dbReference type="NCBI Taxonomy" id="409849"/>
    <lineage>
        <taxon>Eukaryota</taxon>
        <taxon>Metazoa</taxon>
        <taxon>Chordata</taxon>
        <taxon>Craniata</taxon>
        <taxon>Vertebrata</taxon>
        <taxon>Euteleostomi</taxon>
        <taxon>Actinopterygii</taxon>
        <taxon>Neopterygii</taxon>
        <taxon>Teleostei</taxon>
        <taxon>Neoteleostei</taxon>
        <taxon>Acanthomorphata</taxon>
        <taxon>Gobiaria</taxon>
        <taxon>Gobiiformes</taxon>
        <taxon>Gobioidei</taxon>
        <taxon>Gobiidae</taxon>
        <taxon>Oxudercinae</taxon>
        <taxon>Periophthalmus</taxon>
    </lineage>
</organism>
<evidence type="ECO:0000256" key="4">
    <source>
        <dbReference type="ARBA" id="ARBA00022859"/>
    </source>
</evidence>
<feature type="domain" description="Ig-like" evidence="9">
    <location>
        <begin position="21"/>
        <end position="119"/>
    </location>
</feature>
<reference evidence="10" key="1">
    <citation type="submission" date="2025-08" db="UniProtKB">
        <authorList>
            <consortium name="Ensembl"/>
        </authorList>
    </citation>
    <scope>IDENTIFICATION</scope>
</reference>
<proteinExistence type="predicted"/>
<dbReference type="CDD" id="cd00099">
    <property type="entry name" value="IgV"/>
    <property type="match status" value="2"/>
</dbReference>
<protein>
    <recommendedName>
        <fullName evidence="9">Ig-like domain-containing protein</fullName>
    </recommendedName>
</protein>
<evidence type="ECO:0000256" key="5">
    <source>
        <dbReference type="ARBA" id="ARBA00023136"/>
    </source>
</evidence>
<evidence type="ECO:0000256" key="8">
    <source>
        <dbReference type="SAM" id="SignalP"/>
    </source>
</evidence>
<dbReference type="InterPro" id="IPR003599">
    <property type="entry name" value="Ig_sub"/>
</dbReference>
<dbReference type="PANTHER" id="PTHR19433">
    <property type="entry name" value="T-CELL RECEPTOR ALPHA CHAIN V REGION-RELATED"/>
    <property type="match status" value="1"/>
</dbReference>
<evidence type="ECO:0000256" key="2">
    <source>
        <dbReference type="ARBA" id="ARBA00022475"/>
    </source>
</evidence>
<dbReference type="SMART" id="SM00409">
    <property type="entry name" value="IG"/>
    <property type="match status" value="2"/>
</dbReference>
<dbReference type="PROSITE" id="PS50835">
    <property type="entry name" value="IG_LIKE"/>
    <property type="match status" value="2"/>
</dbReference>
<dbReference type="GO" id="GO:0005886">
    <property type="term" value="C:plasma membrane"/>
    <property type="evidence" value="ECO:0007669"/>
    <property type="project" value="UniProtKB-SubCell"/>
</dbReference>
<comment type="subcellular location">
    <subcellularLocation>
        <location evidence="1">Cell membrane</location>
    </subcellularLocation>
</comment>
<evidence type="ECO:0000313" key="10">
    <source>
        <dbReference type="Ensembl" id="ENSPMGP00000009253.1"/>
    </source>
</evidence>
<keyword evidence="4" id="KW-0391">Immunity</keyword>
<dbReference type="InterPro" id="IPR036179">
    <property type="entry name" value="Ig-like_dom_sf"/>
</dbReference>
<dbReference type="InterPro" id="IPR052051">
    <property type="entry name" value="TCR_complex_component"/>
</dbReference>
<dbReference type="AlphaFoldDB" id="A0A3B3ZWZ1"/>
<sequence length="327" mass="37370">MRYALKVLFSFVFLALISDLPLSVNQQEQGNFLLASIGDNITLRCIFENNLGMGAKVYWYKQKLGMKPVLISSYLTYDQKVEFYSEFRSSNRFKLDFNNDNHDLHIMNVSMSDSSVYHCVRCVLHQNEFLESVTSLSPTAEVRQSPHEDTEPGHSVTLNCNVQTESCEGEHRVHWFKQSEESAAGLLYIKGSSSDQCESNTDSPTKSCVYKLPIHNVSSEQTGTYYCAVAACGQVLFGNGTRITIKCENNYHDHLVKLVYYESFFTLHVSFLFYVLTFYCFYVCTFFIAFLHLNSLHYAALSVHPSSRRQRVTAQTDCVYSSVHPHD</sequence>
<reference evidence="10" key="2">
    <citation type="submission" date="2025-09" db="UniProtKB">
        <authorList>
            <consortium name="Ensembl"/>
        </authorList>
    </citation>
    <scope>IDENTIFICATION</scope>
</reference>
<evidence type="ECO:0000256" key="3">
    <source>
        <dbReference type="ARBA" id="ARBA00022729"/>
    </source>
</evidence>
<dbReference type="Pfam" id="PF07686">
    <property type="entry name" value="V-set"/>
    <property type="match status" value="2"/>
</dbReference>
<evidence type="ECO:0000256" key="1">
    <source>
        <dbReference type="ARBA" id="ARBA00004236"/>
    </source>
</evidence>
<dbReference type="Gene3D" id="2.60.40.10">
    <property type="entry name" value="Immunoglobulins"/>
    <property type="match status" value="2"/>
</dbReference>
<evidence type="ECO:0000256" key="6">
    <source>
        <dbReference type="ARBA" id="ARBA00023157"/>
    </source>
</evidence>
<keyword evidence="11" id="KW-1185">Reference proteome</keyword>